<feature type="region of interest" description="Disordered" evidence="1">
    <location>
        <begin position="147"/>
        <end position="174"/>
    </location>
</feature>
<reference evidence="2" key="1">
    <citation type="submission" date="2022-06" db="EMBL/GenBank/DDBJ databases">
        <title>Genomic Encyclopedia of Archaeal and Bacterial Type Strains, Phase II (KMG-II): from individual species to whole genera.</title>
        <authorList>
            <person name="Goeker M."/>
        </authorList>
    </citation>
    <scope>NUCLEOTIDE SEQUENCE</scope>
    <source>
        <strain evidence="2">DSM 26652</strain>
    </source>
</reference>
<evidence type="ECO:0000313" key="2">
    <source>
        <dbReference type="EMBL" id="MCP2263234.1"/>
    </source>
</evidence>
<organism evidence="2 3">
    <name type="scientific">Promicromonospora thailandica</name>
    <dbReference type="NCBI Taxonomy" id="765201"/>
    <lineage>
        <taxon>Bacteria</taxon>
        <taxon>Bacillati</taxon>
        <taxon>Actinomycetota</taxon>
        <taxon>Actinomycetes</taxon>
        <taxon>Micrococcales</taxon>
        <taxon>Promicromonosporaceae</taxon>
        <taxon>Promicromonospora</taxon>
    </lineage>
</organism>
<name>A0A9X2FY13_9MICO</name>
<gene>
    <name evidence="2" type="ORF">APR03_000557</name>
</gene>
<comment type="caution">
    <text evidence="2">The sequence shown here is derived from an EMBL/GenBank/DDBJ whole genome shotgun (WGS) entry which is preliminary data.</text>
</comment>
<sequence>MRKDARMRFEYFVAPDDETAALTIDGGEIDGAVGSHVVDPASVLGQLERLLGGPTADDGLRSAQLVAESPDGARLLIRLSNHLVTLFGMVRPTTLDDVVRHWSLSRRFRRAEPEDLNAFAAGLHELCKGGGTRVYCRATADESELAAAMAPAAAAPAAGSDADPAEPRPLPRRR</sequence>
<dbReference type="Proteomes" id="UP001139493">
    <property type="component" value="Unassembled WGS sequence"/>
</dbReference>
<dbReference type="EMBL" id="JAMTCS010000001">
    <property type="protein sequence ID" value="MCP2263234.1"/>
    <property type="molecule type" value="Genomic_DNA"/>
</dbReference>
<proteinExistence type="predicted"/>
<accession>A0A9X2FY13</accession>
<evidence type="ECO:0000313" key="3">
    <source>
        <dbReference type="Proteomes" id="UP001139493"/>
    </source>
</evidence>
<evidence type="ECO:0000256" key="1">
    <source>
        <dbReference type="SAM" id="MobiDB-lite"/>
    </source>
</evidence>
<keyword evidence="3" id="KW-1185">Reference proteome</keyword>
<protein>
    <submittedName>
        <fullName evidence="2">Uncharacterized protein</fullName>
    </submittedName>
</protein>
<feature type="compositionally biased region" description="Low complexity" evidence="1">
    <location>
        <begin position="147"/>
        <end position="162"/>
    </location>
</feature>
<dbReference type="AlphaFoldDB" id="A0A9X2FY13"/>